<feature type="domain" description="Endonuclease/exonuclease/phosphatase" evidence="3">
    <location>
        <begin position="159"/>
        <end position="440"/>
    </location>
</feature>
<feature type="transmembrane region" description="Helical" evidence="2">
    <location>
        <begin position="32"/>
        <end position="54"/>
    </location>
</feature>
<feature type="transmembrane region" description="Helical" evidence="2">
    <location>
        <begin position="6"/>
        <end position="25"/>
    </location>
</feature>
<dbReference type="AlphaFoldDB" id="A0A261FQD9"/>
<keyword evidence="2" id="KW-0812">Transmembrane</keyword>
<dbReference type="Proteomes" id="UP000216871">
    <property type="component" value="Unassembled WGS sequence"/>
</dbReference>
<evidence type="ECO:0000313" key="5">
    <source>
        <dbReference type="Proteomes" id="UP000216871"/>
    </source>
</evidence>
<comment type="caution">
    <text evidence="4">The sequence shown here is derived from an EMBL/GenBank/DDBJ whole genome shotgun (WGS) entry which is preliminary data.</text>
</comment>
<dbReference type="RefSeq" id="WP_094667027.1">
    <property type="nucleotide sequence ID" value="NZ_MWWW01000004.1"/>
</dbReference>
<keyword evidence="4" id="KW-0378">Hydrolase</keyword>
<reference evidence="4 5" key="1">
    <citation type="journal article" date="2017" name="BMC Genomics">
        <title>Comparative genomic and phylogenomic analyses of the Bifidobacteriaceae family.</title>
        <authorList>
            <person name="Lugli G.A."/>
            <person name="Milani C."/>
            <person name="Turroni F."/>
            <person name="Duranti S."/>
            <person name="Mancabelli L."/>
            <person name="Mangifesta M."/>
            <person name="Ferrario C."/>
            <person name="Modesto M."/>
            <person name="Mattarelli P."/>
            <person name="Jiri K."/>
            <person name="van Sinderen D."/>
            <person name="Ventura M."/>
        </authorList>
    </citation>
    <scope>NUCLEOTIDE SEQUENCE [LARGE SCALE GENOMIC DNA]</scope>
    <source>
        <strain evidence="4 5">DSM 100196</strain>
    </source>
</reference>
<organism evidence="4 5">
    <name type="scientific">Bifidobacterium myosotis</name>
    <dbReference type="NCBI Taxonomy" id="1630166"/>
    <lineage>
        <taxon>Bacteria</taxon>
        <taxon>Bacillati</taxon>
        <taxon>Actinomycetota</taxon>
        <taxon>Actinomycetes</taxon>
        <taxon>Bifidobacteriales</taxon>
        <taxon>Bifidobacteriaceae</taxon>
        <taxon>Bifidobacterium</taxon>
    </lineage>
</organism>
<evidence type="ECO:0000256" key="2">
    <source>
        <dbReference type="SAM" id="Phobius"/>
    </source>
</evidence>
<dbReference type="Gene3D" id="3.60.10.10">
    <property type="entry name" value="Endonuclease/exonuclease/phosphatase"/>
    <property type="match status" value="1"/>
</dbReference>
<dbReference type="InterPro" id="IPR036691">
    <property type="entry name" value="Endo/exonu/phosph_ase_sf"/>
</dbReference>
<keyword evidence="5" id="KW-1185">Reference proteome</keyword>
<dbReference type="SUPFAM" id="SSF56219">
    <property type="entry name" value="DNase I-like"/>
    <property type="match status" value="1"/>
</dbReference>
<proteinExistence type="predicted"/>
<dbReference type="GO" id="GO:0004519">
    <property type="term" value="F:endonuclease activity"/>
    <property type="evidence" value="ECO:0007669"/>
    <property type="project" value="UniProtKB-KW"/>
</dbReference>
<gene>
    <name evidence="4" type="ORF">BMYO_0514</name>
</gene>
<keyword evidence="2" id="KW-0472">Membrane</keyword>
<evidence type="ECO:0000256" key="1">
    <source>
        <dbReference type="SAM" id="MobiDB-lite"/>
    </source>
</evidence>
<dbReference type="InterPro" id="IPR005135">
    <property type="entry name" value="Endo/exonuclease/phosphatase"/>
</dbReference>
<keyword evidence="4" id="KW-0255">Endonuclease</keyword>
<feature type="compositionally biased region" description="Basic and acidic residues" evidence="1">
    <location>
        <begin position="90"/>
        <end position="109"/>
    </location>
</feature>
<evidence type="ECO:0000313" key="4">
    <source>
        <dbReference type="EMBL" id="OZG61215.1"/>
    </source>
</evidence>
<feature type="compositionally biased region" description="Low complexity" evidence="1">
    <location>
        <begin position="119"/>
        <end position="144"/>
    </location>
</feature>
<name>A0A261FQD9_9BIFI</name>
<accession>A0A261FQD9</accession>
<dbReference type="Pfam" id="PF03372">
    <property type="entry name" value="Exo_endo_phos"/>
    <property type="match status" value="1"/>
</dbReference>
<evidence type="ECO:0000259" key="3">
    <source>
        <dbReference type="Pfam" id="PF03372"/>
    </source>
</evidence>
<dbReference type="EMBL" id="MWWW01000004">
    <property type="protein sequence ID" value="OZG61215.1"/>
    <property type="molecule type" value="Genomic_DNA"/>
</dbReference>
<protein>
    <submittedName>
        <fullName evidence="4">Endonuclease</fullName>
    </submittedName>
</protein>
<feature type="region of interest" description="Disordered" evidence="1">
    <location>
        <begin position="263"/>
        <end position="305"/>
    </location>
</feature>
<dbReference type="OrthoDB" id="2340043at2"/>
<keyword evidence="4" id="KW-0540">Nuclease</keyword>
<keyword evidence="2" id="KW-1133">Transmembrane helix</keyword>
<feature type="region of interest" description="Disordered" evidence="1">
    <location>
        <begin position="83"/>
        <end position="153"/>
    </location>
</feature>
<sequence>MITFLYILAFIGFVWLGLCALPAGMEARMPMPYLIALTPFLWVPLVIFAGIGAWQHEWGVVSLLLVAALMTSSQRISYWGTGIKPQSTRDTSRETGRETPHTPTAKDTKQAGNSQKSNDSAAPTTTDASQSAQSSATPSPSSATRETARETLPPQFAVMTLNCRYGRADADDIVENVRTRGIVVLALQEVSDDLIARLDAAGVAQLLPYRQSGEPKGSDNGGYNVIFSRYEPAAAVPNVVAIPAADVPAVTLRLAGEDGGTHAASRFGGDGSADGNDDNDGNGSDTYGTAAGNDSGVGNTDRGAVNTANSTAASTANGTAGHAPERTVTFCSAHPKSPMRGCEDWSAGILGLRSIAGAKLIGDHNIAVVMGDLNSSTDHPSFRALLKGGFKDASLTQGTGPHLTFPSWLRWPRIELDHILFTRGLKPSGVESFVVKDTDHLALVATLSLR</sequence>